<keyword evidence="3" id="KW-1185">Reference proteome</keyword>
<evidence type="ECO:0000313" key="2">
    <source>
        <dbReference type="EMBL" id="CAJ2511429.1"/>
    </source>
</evidence>
<protein>
    <submittedName>
        <fullName evidence="2">Uu.00g070540.m01.CDS01</fullName>
    </submittedName>
</protein>
<organism evidence="2 3">
    <name type="scientific">Anthostomella pinea</name>
    <dbReference type="NCBI Taxonomy" id="933095"/>
    <lineage>
        <taxon>Eukaryota</taxon>
        <taxon>Fungi</taxon>
        <taxon>Dikarya</taxon>
        <taxon>Ascomycota</taxon>
        <taxon>Pezizomycotina</taxon>
        <taxon>Sordariomycetes</taxon>
        <taxon>Xylariomycetidae</taxon>
        <taxon>Xylariales</taxon>
        <taxon>Xylariaceae</taxon>
        <taxon>Anthostomella</taxon>
    </lineage>
</organism>
<name>A0AAI8VVI1_9PEZI</name>
<accession>A0AAI8VVI1</accession>
<proteinExistence type="predicted"/>
<dbReference type="EMBL" id="CAUWAG010000018">
    <property type="protein sequence ID" value="CAJ2511429.1"/>
    <property type="molecule type" value="Genomic_DNA"/>
</dbReference>
<evidence type="ECO:0000313" key="3">
    <source>
        <dbReference type="Proteomes" id="UP001295740"/>
    </source>
</evidence>
<reference evidence="2" key="1">
    <citation type="submission" date="2023-10" db="EMBL/GenBank/DDBJ databases">
        <authorList>
            <person name="Hackl T."/>
        </authorList>
    </citation>
    <scope>NUCLEOTIDE SEQUENCE</scope>
</reference>
<feature type="region of interest" description="Disordered" evidence="1">
    <location>
        <begin position="118"/>
        <end position="153"/>
    </location>
</feature>
<dbReference type="AlphaFoldDB" id="A0AAI8VVI1"/>
<comment type="caution">
    <text evidence="2">The sequence shown here is derived from an EMBL/GenBank/DDBJ whole genome shotgun (WGS) entry which is preliminary data.</text>
</comment>
<sequence>MGGDLLSELSSRSFAINIKGIDVYTGNKSLVALDLAVKISVTLHTSHARPIPLCEYSPPSAIDPSDHRFYWVNGPHGPGNRPHFHVTVNTLGSEEAGKHMSEVNYIEAVSFSKTEQEMGVRLAQHQRERKKQAKESAKKDKAAKKKERQYLGRRYQLRQKMKNIGTLIKDTLNIAPCQPKHRENNNYEPLALDSDNEDPAIYSNIIPNVPYMA</sequence>
<gene>
    <name evidence="2" type="ORF">KHLLAP_LOCUS11897</name>
</gene>
<dbReference type="Proteomes" id="UP001295740">
    <property type="component" value="Unassembled WGS sequence"/>
</dbReference>
<evidence type="ECO:0000256" key="1">
    <source>
        <dbReference type="SAM" id="MobiDB-lite"/>
    </source>
</evidence>